<dbReference type="AlphaFoldDB" id="A0A2A2GF24"/>
<proteinExistence type="predicted"/>
<protein>
    <recommendedName>
        <fullName evidence="6">PAS domain S-box protein</fullName>
    </recommendedName>
</protein>
<dbReference type="SMART" id="SM00086">
    <property type="entry name" value="PAC"/>
    <property type="match status" value="2"/>
</dbReference>
<dbReference type="RefSeq" id="WP_095605044.1">
    <property type="nucleotide sequence ID" value="NZ_NSKE01000001.1"/>
</dbReference>
<dbReference type="InterPro" id="IPR003018">
    <property type="entry name" value="GAF"/>
</dbReference>
<feature type="domain" description="PAS" evidence="2">
    <location>
        <begin position="538"/>
        <end position="608"/>
    </location>
</feature>
<feature type="domain" description="PAS" evidence="2">
    <location>
        <begin position="294"/>
        <end position="357"/>
    </location>
</feature>
<dbReference type="Proteomes" id="UP000218831">
    <property type="component" value="Unassembled WGS sequence"/>
</dbReference>
<dbReference type="InterPro" id="IPR000700">
    <property type="entry name" value="PAS-assoc_C"/>
</dbReference>
<dbReference type="PANTHER" id="PTHR43065">
    <property type="entry name" value="SENSOR HISTIDINE KINASE"/>
    <property type="match status" value="1"/>
</dbReference>
<dbReference type="OrthoDB" id="9811889at2"/>
<organism evidence="4 5">
    <name type="scientific">Fodinibius salipaludis</name>
    <dbReference type="NCBI Taxonomy" id="2032627"/>
    <lineage>
        <taxon>Bacteria</taxon>
        <taxon>Pseudomonadati</taxon>
        <taxon>Balneolota</taxon>
        <taxon>Balneolia</taxon>
        <taxon>Balneolales</taxon>
        <taxon>Balneolaceae</taxon>
        <taxon>Fodinibius</taxon>
    </lineage>
</organism>
<sequence length="876" mass="99701">MSQSNISDMGEKERLGKLAEYNLTDRDIEEELNNLVTLASKICETPISLINVLGANTQFTKASVGWDITKISREESFCHHTIQDHDIMIVENAIEDERFTESPLVEGEPHIRFYAGVPLKTNEGHNIGAICVIDREERSLTSQQKESLKMISKEVVSRFELIKKNAQLKKADILLQNSSDIQAIIDPDSLKYLEVNNETLSLLSCSKSELDGKRFGERIVDEDLRDEVRTFLSEPKNVEGSFVVRFLSKEEEVVKLKLSFTFYQNRWYMTGRDISRRDKVLQELESEKLFSDNIINNLPGLFCLTDEDGILQRWNKNFKQLVGKSNSEIEDSALFDHFAEDDSELLEIAFKQVLATGEGEAEGNLKTKEQGLIPYALTSFQFTMDDRNYIACIGVDISDLRETQDKLRHTLTNMRIGQELADLGSWRWDLKNNSLLWSPKVYDIYDIDNVAQKPSVELFKERVHPEDISIIDDITNRIKSGEPFQDFEHRLLISDDKVRWVRHSGKIMYEDDGSISHVIGAVQDITSQVKAKQKLEKEKALSDKIINSLPISFFMFDQHGNAIRWNDYFRKATGFNDMQISYMDPLDYFPEKHKERVSQAIERVFEEGKASIQAEFLTSSGELVPYLYSASRFQGDQITYLIGTGQDISEIKEYQNELDQSLKEKEVLLTEIHHRVKNNLAIISGLLQLEAFSAENDHTKNILKNSQMRIQSMATIHEMLYEAENFNDLSFDSFVEQVTSSVREVYNTAGNNDISFDISIDAINLNINQAVPCGLIINELVTNAYKHAFPNHQDGRIEINGNKVGSSITFVIEDNGRGLPDDFSIDEQNSLGFSLVSSLIDQLGATLDIRRDDGAIFIFSFEQENVRGAGSSISGT</sequence>
<dbReference type="SMART" id="SM00065">
    <property type="entry name" value="GAF"/>
    <property type="match status" value="1"/>
</dbReference>
<dbReference type="Pfam" id="PF13426">
    <property type="entry name" value="PAS_9"/>
    <property type="match status" value="1"/>
</dbReference>
<dbReference type="InterPro" id="IPR001610">
    <property type="entry name" value="PAC"/>
</dbReference>
<dbReference type="Gene3D" id="3.30.565.10">
    <property type="entry name" value="Histidine kinase-like ATPase, C-terminal domain"/>
    <property type="match status" value="1"/>
</dbReference>
<dbReference type="Pfam" id="PF01590">
    <property type="entry name" value="GAF"/>
    <property type="match status" value="1"/>
</dbReference>
<dbReference type="NCBIfam" id="TIGR00229">
    <property type="entry name" value="sensory_box"/>
    <property type="match status" value="3"/>
</dbReference>
<dbReference type="Pfam" id="PF08447">
    <property type="entry name" value="PAS_3"/>
    <property type="match status" value="1"/>
</dbReference>
<evidence type="ECO:0000313" key="4">
    <source>
        <dbReference type="EMBL" id="PAU95800.1"/>
    </source>
</evidence>
<dbReference type="Pfam" id="PF02518">
    <property type="entry name" value="HATPase_c"/>
    <property type="match status" value="1"/>
</dbReference>
<dbReference type="InterPro" id="IPR003594">
    <property type="entry name" value="HATPase_dom"/>
</dbReference>
<dbReference type="InterPro" id="IPR011495">
    <property type="entry name" value="Sig_transdc_His_kin_sub2_dim/P"/>
</dbReference>
<dbReference type="PROSITE" id="PS50109">
    <property type="entry name" value="HIS_KIN"/>
    <property type="match status" value="1"/>
</dbReference>
<dbReference type="InterPro" id="IPR035965">
    <property type="entry name" value="PAS-like_dom_sf"/>
</dbReference>
<dbReference type="PANTHER" id="PTHR43065:SF23">
    <property type="entry name" value="SENSOR HISTIDINE KINASE PDTAS"/>
    <property type="match status" value="1"/>
</dbReference>
<dbReference type="SUPFAM" id="SSF55781">
    <property type="entry name" value="GAF domain-like"/>
    <property type="match status" value="1"/>
</dbReference>
<name>A0A2A2GF24_9BACT</name>
<dbReference type="CDD" id="cd00130">
    <property type="entry name" value="PAS"/>
    <property type="match status" value="3"/>
</dbReference>
<dbReference type="PROSITE" id="PS50113">
    <property type="entry name" value="PAC"/>
    <property type="match status" value="2"/>
</dbReference>
<dbReference type="InterPro" id="IPR036890">
    <property type="entry name" value="HATPase_C_sf"/>
</dbReference>
<feature type="domain" description="Histidine kinase" evidence="1">
    <location>
        <begin position="671"/>
        <end position="865"/>
    </location>
</feature>
<dbReference type="SMART" id="SM00387">
    <property type="entry name" value="HATPase_c"/>
    <property type="match status" value="1"/>
</dbReference>
<dbReference type="InterPro" id="IPR000014">
    <property type="entry name" value="PAS"/>
</dbReference>
<dbReference type="Pfam" id="PF08448">
    <property type="entry name" value="PAS_4"/>
    <property type="match status" value="1"/>
</dbReference>
<dbReference type="InterPro" id="IPR013656">
    <property type="entry name" value="PAS_4"/>
</dbReference>
<dbReference type="InterPro" id="IPR005467">
    <property type="entry name" value="His_kinase_dom"/>
</dbReference>
<dbReference type="SUPFAM" id="SSF55785">
    <property type="entry name" value="PYP-like sensor domain (PAS domain)"/>
    <property type="match status" value="4"/>
</dbReference>
<dbReference type="InterPro" id="IPR029016">
    <property type="entry name" value="GAF-like_dom_sf"/>
</dbReference>
<dbReference type="EMBL" id="NSKE01000001">
    <property type="protein sequence ID" value="PAU95800.1"/>
    <property type="molecule type" value="Genomic_DNA"/>
</dbReference>
<comment type="caution">
    <text evidence="4">The sequence shown here is derived from an EMBL/GenBank/DDBJ whole genome shotgun (WGS) entry which is preliminary data.</text>
</comment>
<dbReference type="Gene3D" id="2.10.70.100">
    <property type="match status" value="1"/>
</dbReference>
<keyword evidence="5" id="KW-1185">Reference proteome</keyword>
<dbReference type="SMART" id="SM00091">
    <property type="entry name" value="PAS"/>
    <property type="match status" value="4"/>
</dbReference>
<gene>
    <name evidence="4" type="ORF">CK503_01710</name>
</gene>
<dbReference type="PROSITE" id="PS50112">
    <property type="entry name" value="PAS"/>
    <property type="match status" value="2"/>
</dbReference>
<feature type="domain" description="PAC" evidence="3">
    <location>
        <begin position="610"/>
        <end position="660"/>
    </location>
</feature>
<dbReference type="SUPFAM" id="SSF55874">
    <property type="entry name" value="ATPase domain of HSP90 chaperone/DNA topoisomerase II/histidine kinase"/>
    <property type="match status" value="1"/>
</dbReference>
<evidence type="ECO:0000259" key="2">
    <source>
        <dbReference type="PROSITE" id="PS50112"/>
    </source>
</evidence>
<evidence type="ECO:0008006" key="6">
    <source>
        <dbReference type="Google" id="ProtNLM"/>
    </source>
</evidence>
<evidence type="ECO:0000313" key="5">
    <source>
        <dbReference type="Proteomes" id="UP000218831"/>
    </source>
</evidence>
<dbReference type="Gene3D" id="3.30.450.40">
    <property type="match status" value="1"/>
</dbReference>
<evidence type="ECO:0000259" key="3">
    <source>
        <dbReference type="PROSITE" id="PS50113"/>
    </source>
</evidence>
<feature type="domain" description="PAC" evidence="3">
    <location>
        <begin position="485"/>
        <end position="537"/>
    </location>
</feature>
<dbReference type="Gene3D" id="3.30.450.20">
    <property type="entry name" value="PAS domain"/>
    <property type="match status" value="4"/>
</dbReference>
<evidence type="ECO:0000259" key="1">
    <source>
        <dbReference type="PROSITE" id="PS50109"/>
    </source>
</evidence>
<reference evidence="4 5" key="1">
    <citation type="submission" date="2017-08" db="EMBL/GenBank/DDBJ databases">
        <title>Aliifodinibius alkalisoli sp. nov., isolated from saline alkaline soil.</title>
        <authorList>
            <person name="Liu D."/>
            <person name="Zhang G."/>
        </authorList>
    </citation>
    <scope>NUCLEOTIDE SEQUENCE [LARGE SCALE GENOMIC DNA]</scope>
    <source>
        <strain evidence="4 5">WN023</strain>
    </source>
</reference>
<dbReference type="InterPro" id="IPR013655">
    <property type="entry name" value="PAS_fold_3"/>
</dbReference>
<dbReference type="Pfam" id="PF07568">
    <property type="entry name" value="HisKA_2"/>
    <property type="match status" value="1"/>
</dbReference>
<accession>A0A2A2GF24</accession>